<organism evidence="4 5">
    <name type="scientific">Pseudorhodobacter antarcticus</name>
    <dbReference type="NCBI Taxonomy" id="1077947"/>
    <lineage>
        <taxon>Bacteria</taxon>
        <taxon>Pseudomonadati</taxon>
        <taxon>Pseudomonadota</taxon>
        <taxon>Alphaproteobacteria</taxon>
        <taxon>Rhodobacterales</taxon>
        <taxon>Paracoccaceae</taxon>
        <taxon>Pseudorhodobacter</taxon>
    </lineage>
</organism>
<name>A0A1H8AJX3_9RHOB</name>
<dbReference type="SUPFAM" id="SSF55729">
    <property type="entry name" value="Acyl-CoA N-acyltransferases (Nat)"/>
    <property type="match status" value="1"/>
</dbReference>
<dbReference type="PANTHER" id="PTHR43877:SF1">
    <property type="entry name" value="ACETYLTRANSFERASE"/>
    <property type="match status" value="1"/>
</dbReference>
<reference evidence="4 5" key="1">
    <citation type="submission" date="2016-10" db="EMBL/GenBank/DDBJ databases">
        <authorList>
            <person name="de Groot N.N."/>
        </authorList>
    </citation>
    <scope>NUCLEOTIDE SEQUENCE [LARGE SCALE GENOMIC DNA]</scope>
    <source>
        <strain evidence="4 5">CGMCC 1.10836</strain>
    </source>
</reference>
<dbReference type="RefSeq" id="WP_050521408.1">
    <property type="nucleotide sequence ID" value="NZ_FOCO01000001.1"/>
</dbReference>
<dbReference type="GO" id="GO:0016747">
    <property type="term" value="F:acyltransferase activity, transferring groups other than amino-acyl groups"/>
    <property type="evidence" value="ECO:0007669"/>
    <property type="project" value="InterPro"/>
</dbReference>
<dbReference type="STRING" id="1077947.SAMN05216227_1001139"/>
<dbReference type="Pfam" id="PF00583">
    <property type="entry name" value="Acetyltransf_1"/>
    <property type="match status" value="1"/>
</dbReference>
<gene>
    <name evidence="4" type="ORF">SAMN05216227_1001139</name>
</gene>
<accession>A0A1H8AJX3</accession>
<keyword evidence="5" id="KW-1185">Reference proteome</keyword>
<keyword evidence="4" id="KW-0689">Ribosomal protein</keyword>
<evidence type="ECO:0000259" key="3">
    <source>
        <dbReference type="PROSITE" id="PS51186"/>
    </source>
</evidence>
<dbReference type="Gene3D" id="3.40.630.30">
    <property type="match status" value="1"/>
</dbReference>
<dbReference type="GO" id="GO:0005840">
    <property type="term" value="C:ribosome"/>
    <property type="evidence" value="ECO:0007669"/>
    <property type="project" value="UniProtKB-KW"/>
</dbReference>
<keyword evidence="2" id="KW-0012">Acyltransferase</keyword>
<dbReference type="InterPro" id="IPR000182">
    <property type="entry name" value="GNAT_dom"/>
</dbReference>
<dbReference type="PANTHER" id="PTHR43877">
    <property type="entry name" value="AMINOALKYLPHOSPHONATE N-ACETYLTRANSFERASE-RELATED-RELATED"/>
    <property type="match status" value="1"/>
</dbReference>
<dbReference type="Proteomes" id="UP000183002">
    <property type="component" value="Unassembled WGS sequence"/>
</dbReference>
<dbReference type="PROSITE" id="PS51186">
    <property type="entry name" value="GNAT"/>
    <property type="match status" value="1"/>
</dbReference>
<evidence type="ECO:0000256" key="2">
    <source>
        <dbReference type="ARBA" id="ARBA00023315"/>
    </source>
</evidence>
<dbReference type="InterPro" id="IPR050832">
    <property type="entry name" value="Bact_Acetyltransf"/>
</dbReference>
<dbReference type="EMBL" id="FOCO01000001">
    <property type="protein sequence ID" value="SEM70158.1"/>
    <property type="molecule type" value="Genomic_DNA"/>
</dbReference>
<dbReference type="OrthoDB" id="7301318at2"/>
<keyword evidence="4" id="KW-0687">Ribonucleoprotein</keyword>
<protein>
    <submittedName>
        <fullName evidence="4">Ribosomal protein S18 acetylase RimI</fullName>
    </submittedName>
</protein>
<proteinExistence type="predicted"/>
<feature type="domain" description="N-acetyltransferase" evidence="3">
    <location>
        <begin position="102"/>
        <end position="235"/>
    </location>
</feature>
<evidence type="ECO:0000313" key="4">
    <source>
        <dbReference type="EMBL" id="SEM70158.1"/>
    </source>
</evidence>
<sequence>MTPAQIYAVLDATWPAFASTRHGAWLIREGRGGGQRAIATTAIEAGGDIAVAEAAMAALGQPFLFMIRAGDDDLDAGLAARGYVLHDPVVICAAPVADLVDPDLSPMAAFAVWPPLSIAQQLWLEAGLDQGRLDVMGRAQGPQTSILGRVQDRAAGVAFVACYGDTAMLHALEVMPAFRRQGTAGKIMRKAAAWAQDAGAQTLCLAVTTGNVPARALYASLGMRVVGQYHYRKQG</sequence>
<keyword evidence="1" id="KW-0808">Transferase</keyword>
<dbReference type="InterPro" id="IPR016181">
    <property type="entry name" value="Acyl_CoA_acyltransferase"/>
</dbReference>
<evidence type="ECO:0000256" key="1">
    <source>
        <dbReference type="ARBA" id="ARBA00022679"/>
    </source>
</evidence>
<evidence type="ECO:0000313" key="5">
    <source>
        <dbReference type="Proteomes" id="UP000183002"/>
    </source>
</evidence>
<dbReference type="AlphaFoldDB" id="A0A1H8AJX3"/>